<dbReference type="EMBL" id="JAUIQD010000003">
    <property type="protein sequence ID" value="KAK3358226.1"/>
    <property type="molecule type" value="Genomic_DNA"/>
</dbReference>
<dbReference type="Proteomes" id="UP001275084">
    <property type="component" value="Unassembled WGS sequence"/>
</dbReference>
<feature type="compositionally biased region" description="Polar residues" evidence="1">
    <location>
        <begin position="48"/>
        <end position="63"/>
    </location>
</feature>
<evidence type="ECO:0000259" key="2">
    <source>
        <dbReference type="PROSITE" id="PS50020"/>
    </source>
</evidence>
<dbReference type="GO" id="GO:0005685">
    <property type="term" value="C:U1 snRNP"/>
    <property type="evidence" value="ECO:0007669"/>
    <property type="project" value="TreeGrafter"/>
</dbReference>
<feature type="compositionally biased region" description="Polar residues" evidence="1">
    <location>
        <begin position="466"/>
        <end position="476"/>
    </location>
</feature>
<feature type="compositionally biased region" description="Pro residues" evidence="1">
    <location>
        <begin position="552"/>
        <end position="572"/>
    </location>
</feature>
<comment type="caution">
    <text evidence="3">The sequence shown here is derived from an EMBL/GenBank/DDBJ whole genome shotgun (WGS) entry which is preliminary data.</text>
</comment>
<dbReference type="CDD" id="cd00201">
    <property type="entry name" value="WW"/>
    <property type="match status" value="2"/>
</dbReference>
<dbReference type="PANTHER" id="PTHR11864:SF35">
    <property type="entry name" value="WW DOMAIN-CONTAINING PROTEIN"/>
    <property type="match status" value="1"/>
</dbReference>
<dbReference type="SUPFAM" id="SSF51045">
    <property type="entry name" value="WW domain"/>
    <property type="match status" value="2"/>
</dbReference>
<reference evidence="3" key="2">
    <citation type="submission" date="2023-06" db="EMBL/GenBank/DDBJ databases">
        <authorList>
            <consortium name="Lawrence Berkeley National Laboratory"/>
            <person name="Haridas S."/>
            <person name="Hensen N."/>
            <person name="Bonometti L."/>
            <person name="Westerberg I."/>
            <person name="Brannstrom I.O."/>
            <person name="Guillou S."/>
            <person name="Cros-Aarteil S."/>
            <person name="Calhoun S."/>
            <person name="Kuo A."/>
            <person name="Mondo S."/>
            <person name="Pangilinan J."/>
            <person name="Riley R."/>
            <person name="Labutti K."/>
            <person name="Andreopoulos B."/>
            <person name="Lipzen A."/>
            <person name="Chen C."/>
            <person name="Yanf M."/>
            <person name="Daum C."/>
            <person name="Ng V."/>
            <person name="Clum A."/>
            <person name="Steindorff A."/>
            <person name="Ohm R."/>
            <person name="Martin F."/>
            <person name="Silar P."/>
            <person name="Natvig D."/>
            <person name="Lalanne C."/>
            <person name="Gautier V."/>
            <person name="Ament-Velasquez S.L."/>
            <person name="Kruys A."/>
            <person name="Hutchinson M.I."/>
            <person name="Powell A.J."/>
            <person name="Barry K."/>
            <person name="Miller A.N."/>
            <person name="Grigoriev I.V."/>
            <person name="Debuchy R."/>
            <person name="Gladieux P."/>
            <person name="Thoren M.H."/>
            <person name="Johannesson H."/>
        </authorList>
    </citation>
    <scope>NUCLEOTIDE SEQUENCE</scope>
    <source>
        <strain evidence="3">CBS 955.72</strain>
    </source>
</reference>
<dbReference type="GO" id="GO:0003723">
    <property type="term" value="F:RNA binding"/>
    <property type="evidence" value="ECO:0007669"/>
    <property type="project" value="TreeGrafter"/>
</dbReference>
<dbReference type="PROSITE" id="PS50020">
    <property type="entry name" value="WW_DOMAIN_2"/>
    <property type="match status" value="2"/>
</dbReference>
<evidence type="ECO:0000256" key="1">
    <source>
        <dbReference type="SAM" id="MobiDB-lite"/>
    </source>
</evidence>
<organism evidence="3 4">
    <name type="scientific">Lasiosphaeria hispida</name>
    <dbReference type="NCBI Taxonomy" id="260671"/>
    <lineage>
        <taxon>Eukaryota</taxon>
        <taxon>Fungi</taxon>
        <taxon>Dikarya</taxon>
        <taxon>Ascomycota</taxon>
        <taxon>Pezizomycotina</taxon>
        <taxon>Sordariomycetes</taxon>
        <taxon>Sordariomycetidae</taxon>
        <taxon>Sordariales</taxon>
        <taxon>Lasiosphaeriaceae</taxon>
        <taxon>Lasiosphaeria</taxon>
    </lineage>
</organism>
<dbReference type="GO" id="GO:0045292">
    <property type="term" value="P:mRNA cis splicing, via spliceosome"/>
    <property type="evidence" value="ECO:0007669"/>
    <property type="project" value="InterPro"/>
</dbReference>
<protein>
    <recommendedName>
        <fullName evidence="2">WW domain-containing protein</fullName>
    </recommendedName>
</protein>
<gene>
    <name evidence="3" type="ORF">B0T25DRAFT_541203</name>
</gene>
<dbReference type="Pfam" id="PF00397">
    <property type="entry name" value="WW"/>
    <property type="match status" value="2"/>
</dbReference>
<feature type="compositionally biased region" description="Polar residues" evidence="1">
    <location>
        <begin position="532"/>
        <end position="546"/>
    </location>
</feature>
<feature type="region of interest" description="Disordered" evidence="1">
    <location>
        <begin position="490"/>
        <end position="573"/>
    </location>
</feature>
<sequence length="717" mass="75468">MHGSSISRKPIGRKPVGPSVRPVDVPPRDPASPAPLSAAARPQALQLTPVSPSQHPQWQYSSLTATPTRLPTPTPIPTPTPTPGQLRRTITTASVQSLPSDYMYSRRTSLASSVTPISPLTAVTTPECFEPGPSTLGAAVKTCVSCKQAAIAQNVSIYTCLVCSTAHNATNVCVWCYTTGAAAPAHPHDASFFVTDSDLRIQGPTGGIPPHLWTVRKNASGRLWYEHVPTGFRTHVQPLTGAVSDVQGASGLPAGWQELKTPDNKVYYLHAATGNSSWTRPGNTLPAGWKMVRTPDGVPFYAHDALQLSTWDRPGEPPKAKTPAGGAPAGAAAPSHRVKSGKGSISASDIATAASVATNVAKLSAASDLSPSGILTATVAAAKLTGLGVKIAGKKMGKLGKGKRLSSAASLVGAAARIAGDDDGDFEEGGEIEEVEEVNEAEQTEYATETMTVYTETDPAQGGGAFSQQEPYGAPQQQFASEQYAGQEYQYPPSTAEPPPQAAPAQVSPEQPEYVYTPGLGDTPVQPPQREFYTSQPPLDPEQTSYYYPEQPADPYPPSTVGPPAPIPPPQEPTVQQPPVVINNVNVTVEETVVNDVNVENTQIIQNTEVTQNNTDMTQNNTDVTQNSQNTGYYTGVIQTPPVNIAQVQYPDTSTVPGPPFPPPIDPAPCQYPDTSMGAGQSGGEVPPFVFEPILAGPMMVNPPAEQNGVVFAPTYV</sequence>
<feature type="compositionally biased region" description="Low complexity" evidence="1">
    <location>
        <begin position="34"/>
        <end position="47"/>
    </location>
</feature>
<proteinExistence type="predicted"/>
<accession>A0AAJ0MGX1</accession>
<feature type="domain" description="WW" evidence="2">
    <location>
        <begin position="283"/>
        <end position="316"/>
    </location>
</feature>
<name>A0AAJ0MGX1_9PEZI</name>
<dbReference type="AlphaFoldDB" id="A0AAJ0MGX1"/>
<feature type="region of interest" description="Disordered" evidence="1">
    <location>
        <begin position="1"/>
        <end position="86"/>
    </location>
</feature>
<feature type="compositionally biased region" description="Low complexity" evidence="1">
    <location>
        <begin position="321"/>
        <end position="334"/>
    </location>
</feature>
<feature type="compositionally biased region" description="Low complexity" evidence="1">
    <location>
        <begin position="503"/>
        <end position="513"/>
    </location>
</feature>
<reference evidence="3" key="1">
    <citation type="journal article" date="2023" name="Mol. Phylogenet. Evol.">
        <title>Genome-scale phylogeny and comparative genomics of the fungal order Sordariales.</title>
        <authorList>
            <person name="Hensen N."/>
            <person name="Bonometti L."/>
            <person name="Westerberg I."/>
            <person name="Brannstrom I.O."/>
            <person name="Guillou S."/>
            <person name="Cros-Aarteil S."/>
            <person name="Calhoun S."/>
            <person name="Haridas S."/>
            <person name="Kuo A."/>
            <person name="Mondo S."/>
            <person name="Pangilinan J."/>
            <person name="Riley R."/>
            <person name="LaButti K."/>
            <person name="Andreopoulos B."/>
            <person name="Lipzen A."/>
            <person name="Chen C."/>
            <person name="Yan M."/>
            <person name="Daum C."/>
            <person name="Ng V."/>
            <person name="Clum A."/>
            <person name="Steindorff A."/>
            <person name="Ohm R.A."/>
            <person name="Martin F."/>
            <person name="Silar P."/>
            <person name="Natvig D.O."/>
            <person name="Lalanne C."/>
            <person name="Gautier V."/>
            <person name="Ament-Velasquez S.L."/>
            <person name="Kruys A."/>
            <person name="Hutchinson M.I."/>
            <person name="Powell A.J."/>
            <person name="Barry K."/>
            <person name="Miller A.N."/>
            <person name="Grigoriev I.V."/>
            <person name="Debuchy R."/>
            <person name="Gladieux P."/>
            <person name="Hiltunen Thoren M."/>
            <person name="Johannesson H."/>
        </authorList>
    </citation>
    <scope>NUCLEOTIDE SEQUENCE</scope>
    <source>
        <strain evidence="3">CBS 955.72</strain>
    </source>
</reference>
<evidence type="ECO:0000313" key="4">
    <source>
        <dbReference type="Proteomes" id="UP001275084"/>
    </source>
</evidence>
<dbReference type="Gene3D" id="2.20.70.10">
    <property type="match status" value="2"/>
</dbReference>
<feature type="compositionally biased region" description="Pro residues" evidence="1">
    <location>
        <begin position="70"/>
        <end position="82"/>
    </location>
</feature>
<keyword evidence="4" id="KW-1185">Reference proteome</keyword>
<feature type="region of interest" description="Disordered" evidence="1">
    <location>
        <begin position="310"/>
        <end position="343"/>
    </location>
</feature>
<dbReference type="InterPro" id="IPR039726">
    <property type="entry name" value="Prp40-like"/>
</dbReference>
<evidence type="ECO:0000313" key="3">
    <source>
        <dbReference type="EMBL" id="KAK3358226.1"/>
    </source>
</evidence>
<feature type="compositionally biased region" description="Pro residues" evidence="1">
    <location>
        <begin position="24"/>
        <end position="33"/>
    </location>
</feature>
<feature type="region of interest" description="Disordered" evidence="1">
    <location>
        <begin position="457"/>
        <end position="476"/>
    </location>
</feature>
<dbReference type="SMART" id="SM00456">
    <property type="entry name" value="WW"/>
    <property type="match status" value="2"/>
</dbReference>
<dbReference type="GO" id="GO:0071004">
    <property type="term" value="C:U2-type prespliceosome"/>
    <property type="evidence" value="ECO:0007669"/>
    <property type="project" value="TreeGrafter"/>
</dbReference>
<dbReference type="InterPro" id="IPR001202">
    <property type="entry name" value="WW_dom"/>
</dbReference>
<dbReference type="InterPro" id="IPR036020">
    <property type="entry name" value="WW_dom_sf"/>
</dbReference>
<feature type="domain" description="WW" evidence="2">
    <location>
        <begin position="250"/>
        <end position="283"/>
    </location>
</feature>
<dbReference type="PANTHER" id="PTHR11864">
    <property type="entry name" value="PRE-MRNA-PROCESSING PROTEIN PRP40"/>
    <property type="match status" value="1"/>
</dbReference>
<dbReference type="PROSITE" id="PS01159">
    <property type="entry name" value="WW_DOMAIN_1"/>
    <property type="match status" value="2"/>
</dbReference>